<evidence type="ECO:0000313" key="3">
    <source>
        <dbReference type="Proteomes" id="UP000262477"/>
    </source>
</evidence>
<protein>
    <submittedName>
        <fullName evidence="2">Uncharacterized protein</fullName>
    </submittedName>
</protein>
<name>A0A371PYW3_STRIH</name>
<dbReference type="AlphaFoldDB" id="A0A371PYW3"/>
<dbReference type="EMBL" id="QUAC01000204">
    <property type="protein sequence ID" value="REK87686.1"/>
    <property type="molecule type" value="Genomic_DNA"/>
</dbReference>
<feature type="compositionally biased region" description="Polar residues" evidence="1">
    <location>
        <begin position="1"/>
        <end position="16"/>
    </location>
</feature>
<sequence>MWRPETSTSTPKNTSWPRAPASRIKDWATRCSQKSVRAGREEGDLDAPDGQGVVWSRRCTVKPSAVMASVTADEW</sequence>
<proteinExistence type="predicted"/>
<evidence type="ECO:0000313" key="2">
    <source>
        <dbReference type="EMBL" id="REK87686.1"/>
    </source>
</evidence>
<keyword evidence="3" id="KW-1185">Reference proteome</keyword>
<accession>A0A371PYW3</accession>
<feature type="region of interest" description="Disordered" evidence="1">
    <location>
        <begin position="1"/>
        <end position="51"/>
    </location>
</feature>
<organism evidence="2 3">
    <name type="scientific">Streptomyces inhibens</name>
    <dbReference type="NCBI Taxonomy" id="2293571"/>
    <lineage>
        <taxon>Bacteria</taxon>
        <taxon>Bacillati</taxon>
        <taxon>Actinomycetota</taxon>
        <taxon>Actinomycetes</taxon>
        <taxon>Kitasatosporales</taxon>
        <taxon>Streptomycetaceae</taxon>
        <taxon>Streptomyces</taxon>
    </lineage>
</organism>
<gene>
    <name evidence="2" type="ORF">DY245_25340</name>
</gene>
<dbReference type="Proteomes" id="UP000262477">
    <property type="component" value="Unassembled WGS sequence"/>
</dbReference>
<comment type="caution">
    <text evidence="2">The sequence shown here is derived from an EMBL/GenBank/DDBJ whole genome shotgun (WGS) entry which is preliminary data.</text>
</comment>
<reference evidence="2 3" key="1">
    <citation type="submission" date="2018-08" db="EMBL/GenBank/DDBJ databases">
        <title>Streptomyces NEAU-D10 sp. nov., a novel Actinomycete isolated from soil.</title>
        <authorList>
            <person name="Jin L."/>
        </authorList>
    </citation>
    <scope>NUCLEOTIDE SEQUENCE [LARGE SCALE GENOMIC DNA]</scope>
    <source>
        <strain evidence="2 3">NEAU-D10</strain>
    </source>
</reference>
<evidence type="ECO:0000256" key="1">
    <source>
        <dbReference type="SAM" id="MobiDB-lite"/>
    </source>
</evidence>